<evidence type="ECO:0000313" key="1">
    <source>
        <dbReference type="EMBL" id="CAD8123088.1"/>
    </source>
</evidence>
<proteinExistence type="predicted"/>
<protein>
    <submittedName>
        <fullName evidence="1">Uncharacterized protein</fullName>
    </submittedName>
</protein>
<accession>A0A8S1R5I9</accession>
<dbReference type="EMBL" id="CAJJDN010000142">
    <property type="protein sequence ID" value="CAD8123088.1"/>
    <property type="molecule type" value="Genomic_DNA"/>
</dbReference>
<evidence type="ECO:0000313" key="2">
    <source>
        <dbReference type="Proteomes" id="UP000692954"/>
    </source>
</evidence>
<sequence length="278" mass="32646">MSYTQGTQVFEYKGQQYMLQEFMDRQKIRREDYIVNLKEAVEFKQLFCILNPKLRIKEPLVLSKCSQKNIVDFQSFYDELKKIDFDIENIGLTLCKCLSCNQNPIKTITGNIHFHEPFYEALNKFSKIDNQTKLEKFTYKFEKTEEESYVVRELIQINNPKIKVVQQPKQMDAQNLINVKGNEGFVDLMNDEEYQKFFGATQIQGFAYKAQGMQQNIGVLQIDYGKDGIRANVEEAVEKLNQNANSQLKQFHFNVVGMQVQLKNDVFNQNKGEFKFQK</sequence>
<comment type="caution">
    <text evidence="1">The sequence shown here is derived from an EMBL/GenBank/DDBJ whole genome shotgun (WGS) entry which is preliminary data.</text>
</comment>
<name>A0A8S1R5I9_9CILI</name>
<dbReference type="Proteomes" id="UP000692954">
    <property type="component" value="Unassembled WGS sequence"/>
</dbReference>
<reference evidence="1" key="1">
    <citation type="submission" date="2021-01" db="EMBL/GenBank/DDBJ databases">
        <authorList>
            <consortium name="Genoscope - CEA"/>
            <person name="William W."/>
        </authorList>
    </citation>
    <scope>NUCLEOTIDE SEQUENCE</scope>
</reference>
<dbReference type="AlphaFoldDB" id="A0A8S1R5I9"/>
<keyword evidence="2" id="KW-1185">Reference proteome</keyword>
<gene>
    <name evidence="1" type="ORF">PSON_ATCC_30995.1.T1420098</name>
</gene>
<organism evidence="1 2">
    <name type="scientific">Paramecium sonneborni</name>
    <dbReference type="NCBI Taxonomy" id="65129"/>
    <lineage>
        <taxon>Eukaryota</taxon>
        <taxon>Sar</taxon>
        <taxon>Alveolata</taxon>
        <taxon>Ciliophora</taxon>
        <taxon>Intramacronucleata</taxon>
        <taxon>Oligohymenophorea</taxon>
        <taxon>Peniculida</taxon>
        <taxon>Parameciidae</taxon>
        <taxon>Paramecium</taxon>
    </lineage>
</organism>